<dbReference type="Pfam" id="PF00475">
    <property type="entry name" value="IGPD"/>
    <property type="match status" value="1"/>
</dbReference>
<dbReference type="RefSeq" id="WP_178933279.1">
    <property type="nucleotide sequence ID" value="NZ_JACBAZ010000004.1"/>
</dbReference>
<comment type="pathway">
    <text evidence="1 6 7">Amino-acid biosynthesis; L-histidine biosynthesis; L-histidine from 5-phospho-alpha-D-ribose 1-diphosphate: step 6/9.</text>
</comment>
<dbReference type="Gene3D" id="3.30.230.40">
    <property type="entry name" value="Imidazole glycerol phosphate dehydratase, domain 1"/>
    <property type="match status" value="2"/>
</dbReference>
<keyword evidence="5 6" id="KW-0456">Lyase</keyword>
<comment type="similarity">
    <text evidence="6 7">Belongs to the imidazoleglycerol-phosphate dehydratase family.</text>
</comment>
<dbReference type="EMBL" id="JACBAZ010000004">
    <property type="protein sequence ID" value="NWK56509.1"/>
    <property type="molecule type" value="Genomic_DNA"/>
</dbReference>
<dbReference type="InterPro" id="IPR020565">
    <property type="entry name" value="ImidazoleglycerP_deHydtase_CS"/>
</dbReference>
<dbReference type="EC" id="4.2.1.19" evidence="6 7"/>
<dbReference type="GO" id="GO:0005737">
    <property type="term" value="C:cytoplasm"/>
    <property type="evidence" value="ECO:0007669"/>
    <property type="project" value="UniProtKB-SubCell"/>
</dbReference>
<comment type="subcellular location">
    <subcellularLocation>
        <location evidence="6 7">Cytoplasm</location>
    </subcellularLocation>
</comment>
<proteinExistence type="inferred from homology"/>
<dbReference type="HAMAP" id="MF_00076">
    <property type="entry name" value="HisB"/>
    <property type="match status" value="1"/>
</dbReference>
<dbReference type="Proteomes" id="UP000557872">
    <property type="component" value="Unassembled WGS sequence"/>
</dbReference>
<dbReference type="PANTHER" id="PTHR23133:SF2">
    <property type="entry name" value="IMIDAZOLEGLYCEROL-PHOSPHATE DEHYDRATASE"/>
    <property type="match status" value="1"/>
</dbReference>
<comment type="caution">
    <text evidence="8">The sequence shown here is derived from an EMBL/GenBank/DDBJ whole genome shotgun (WGS) entry which is preliminary data.</text>
</comment>
<evidence type="ECO:0000256" key="7">
    <source>
        <dbReference type="RuleBase" id="RU000599"/>
    </source>
</evidence>
<evidence type="ECO:0000256" key="6">
    <source>
        <dbReference type="HAMAP-Rule" id="MF_00076"/>
    </source>
</evidence>
<dbReference type="UniPathway" id="UPA00031">
    <property type="reaction ID" value="UER00011"/>
</dbReference>
<dbReference type="NCBIfam" id="NF002111">
    <property type="entry name" value="PRK00951.2-1"/>
    <property type="match status" value="1"/>
</dbReference>
<keyword evidence="9" id="KW-1185">Reference proteome</keyword>
<keyword evidence="3 6" id="KW-0028">Amino-acid biosynthesis</keyword>
<evidence type="ECO:0000256" key="5">
    <source>
        <dbReference type="ARBA" id="ARBA00023239"/>
    </source>
</evidence>
<dbReference type="FunFam" id="3.30.230.40:FF:000001">
    <property type="entry name" value="Imidazoleglycerol-phosphate dehydratase HisB"/>
    <property type="match status" value="1"/>
</dbReference>
<name>A0A851GH37_9BACT</name>
<evidence type="ECO:0000256" key="3">
    <source>
        <dbReference type="ARBA" id="ARBA00022605"/>
    </source>
</evidence>
<dbReference type="PROSITE" id="PS00955">
    <property type="entry name" value="IGP_DEHYDRATASE_2"/>
    <property type="match status" value="1"/>
</dbReference>
<dbReference type="AlphaFoldDB" id="A0A851GH37"/>
<dbReference type="InterPro" id="IPR020568">
    <property type="entry name" value="Ribosomal_Su5_D2-typ_SF"/>
</dbReference>
<reference evidence="8 9" key="1">
    <citation type="submission" date="2020-07" db="EMBL/GenBank/DDBJ databases">
        <title>Roseicoccus Jingziensis gen. nov., sp. nov., isolated from coastal seawater.</title>
        <authorList>
            <person name="Feng X."/>
        </authorList>
    </citation>
    <scope>NUCLEOTIDE SEQUENCE [LARGE SCALE GENOMIC DNA]</scope>
    <source>
        <strain evidence="8 9">N1E253</strain>
    </source>
</reference>
<dbReference type="NCBIfam" id="NF002114">
    <property type="entry name" value="PRK00951.2-4"/>
    <property type="match status" value="1"/>
</dbReference>
<evidence type="ECO:0000256" key="1">
    <source>
        <dbReference type="ARBA" id="ARBA00005047"/>
    </source>
</evidence>
<sequence>MNTRTASQDRKTAETSISISLNLDGSGTSDISTGVPFFDHMLTLLCKHSLMDLTVKAVGDIEVDAHHTVEDTGIVLGDCIRKALGDKRGIRRYGMAYLPMDETLSRCVIDLSNRPHLEFRAPVSTPDAPNFPFTLTEEFFRAITNNLRANIHAELLYGRDGHHISESLFKALARALRQAIELDPRETGIPSTKEAL</sequence>
<organism evidence="8 9">
    <name type="scientific">Oceaniferula marina</name>
    <dbReference type="NCBI Taxonomy" id="2748318"/>
    <lineage>
        <taxon>Bacteria</taxon>
        <taxon>Pseudomonadati</taxon>
        <taxon>Verrucomicrobiota</taxon>
        <taxon>Verrucomicrobiia</taxon>
        <taxon>Verrucomicrobiales</taxon>
        <taxon>Verrucomicrobiaceae</taxon>
        <taxon>Oceaniferula</taxon>
    </lineage>
</organism>
<accession>A0A851GH37</accession>
<dbReference type="PROSITE" id="PS00954">
    <property type="entry name" value="IGP_DEHYDRATASE_1"/>
    <property type="match status" value="1"/>
</dbReference>
<keyword evidence="6" id="KW-0963">Cytoplasm</keyword>
<dbReference type="GO" id="GO:0004424">
    <property type="term" value="F:imidazoleglycerol-phosphate dehydratase activity"/>
    <property type="evidence" value="ECO:0007669"/>
    <property type="project" value="UniProtKB-UniRule"/>
</dbReference>
<evidence type="ECO:0000313" key="8">
    <source>
        <dbReference type="EMBL" id="NWK56509.1"/>
    </source>
</evidence>
<evidence type="ECO:0000256" key="4">
    <source>
        <dbReference type="ARBA" id="ARBA00023102"/>
    </source>
</evidence>
<dbReference type="CDD" id="cd07914">
    <property type="entry name" value="IGPD"/>
    <property type="match status" value="1"/>
</dbReference>
<evidence type="ECO:0000256" key="2">
    <source>
        <dbReference type="ARBA" id="ARBA00016664"/>
    </source>
</evidence>
<gene>
    <name evidence="6 8" type="primary">hisB</name>
    <name evidence="8" type="ORF">HW115_12885</name>
</gene>
<dbReference type="GO" id="GO:0000105">
    <property type="term" value="P:L-histidine biosynthetic process"/>
    <property type="evidence" value="ECO:0007669"/>
    <property type="project" value="UniProtKB-UniRule"/>
</dbReference>
<dbReference type="PANTHER" id="PTHR23133">
    <property type="entry name" value="IMIDAZOLEGLYCEROL-PHOSPHATE DEHYDRATASE HIS7"/>
    <property type="match status" value="1"/>
</dbReference>
<dbReference type="FunFam" id="3.30.230.40:FF:000003">
    <property type="entry name" value="Imidazoleglycerol-phosphate dehydratase HisB"/>
    <property type="match status" value="1"/>
</dbReference>
<dbReference type="SUPFAM" id="SSF54211">
    <property type="entry name" value="Ribosomal protein S5 domain 2-like"/>
    <property type="match status" value="2"/>
</dbReference>
<keyword evidence="4 6" id="KW-0368">Histidine biosynthesis</keyword>
<evidence type="ECO:0000313" key="9">
    <source>
        <dbReference type="Proteomes" id="UP000557872"/>
    </source>
</evidence>
<protein>
    <recommendedName>
        <fullName evidence="2 6">Imidazoleglycerol-phosphate dehydratase</fullName>
        <shortName evidence="6">IGPD</shortName>
        <ecNumber evidence="6 7">4.2.1.19</ecNumber>
    </recommendedName>
</protein>
<comment type="catalytic activity">
    <reaction evidence="6 7">
        <text>D-erythro-1-(imidazol-4-yl)glycerol 3-phosphate = 3-(imidazol-4-yl)-2-oxopropyl phosphate + H2O</text>
        <dbReference type="Rhea" id="RHEA:11040"/>
        <dbReference type="ChEBI" id="CHEBI:15377"/>
        <dbReference type="ChEBI" id="CHEBI:57766"/>
        <dbReference type="ChEBI" id="CHEBI:58278"/>
        <dbReference type="EC" id="4.2.1.19"/>
    </reaction>
</comment>
<dbReference type="InterPro" id="IPR000807">
    <property type="entry name" value="ImidazoleglycerolP_deHydtase"/>
</dbReference>
<dbReference type="InterPro" id="IPR038494">
    <property type="entry name" value="IGPD_sf"/>
</dbReference>